<dbReference type="GO" id="GO:0046872">
    <property type="term" value="F:metal ion binding"/>
    <property type="evidence" value="ECO:0007669"/>
    <property type="project" value="UniProtKB-KW"/>
</dbReference>
<keyword evidence="11" id="KW-0004">4Fe-4S</keyword>
<dbReference type="FunCoup" id="A0A6P6Y2C2">
    <property type="interactions" value="1259"/>
</dbReference>
<dbReference type="EC" id="2.5.1.108" evidence="3 11"/>
<evidence type="ECO:0000256" key="2">
    <source>
        <dbReference type="ARBA" id="ARBA00010173"/>
    </source>
</evidence>
<dbReference type="SFLD" id="SFLDS00032">
    <property type="entry name" value="Radical_SAM_3-amino-3-carboxyp"/>
    <property type="match status" value="1"/>
</dbReference>
<reference evidence="13" key="1">
    <citation type="submission" date="2025-08" db="UniProtKB">
        <authorList>
            <consortium name="RefSeq"/>
        </authorList>
    </citation>
    <scope>IDENTIFICATION</scope>
    <source>
        <strain evidence="13">Airmid</strain>
    </source>
</reference>
<dbReference type="NCBIfam" id="TIGR00322">
    <property type="entry name" value="diphth2_R"/>
    <property type="match status" value="1"/>
</dbReference>
<organism evidence="12 13">
    <name type="scientific">Dermatophagoides pteronyssinus</name>
    <name type="common">European house dust mite</name>
    <dbReference type="NCBI Taxonomy" id="6956"/>
    <lineage>
        <taxon>Eukaryota</taxon>
        <taxon>Metazoa</taxon>
        <taxon>Ecdysozoa</taxon>
        <taxon>Arthropoda</taxon>
        <taxon>Chelicerata</taxon>
        <taxon>Arachnida</taxon>
        <taxon>Acari</taxon>
        <taxon>Acariformes</taxon>
        <taxon>Sarcoptiformes</taxon>
        <taxon>Astigmata</taxon>
        <taxon>Psoroptidia</taxon>
        <taxon>Analgoidea</taxon>
        <taxon>Pyroglyphidae</taxon>
        <taxon>Dermatophagoidinae</taxon>
        <taxon>Dermatophagoides</taxon>
    </lineage>
</organism>
<dbReference type="PIRSF" id="PIRSF004967">
    <property type="entry name" value="DPH1"/>
    <property type="match status" value="1"/>
</dbReference>
<evidence type="ECO:0000256" key="9">
    <source>
        <dbReference type="ARBA" id="ARBA00023014"/>
    </source>
</evidence>
<evidence type="ECO:0000256" key="3">
    <source>
        <dbReference type="ARBA" id="ARBA00012221"/>
    </source>
</evidence>
<keyword evidence="9" id="KW-0411">Iron-sulfur</keyword>
<accession>A0A6P6Y2C2</accession>
<name>A0A6P6Y2C2_DERPT</name>
<dbReference type="GO" id="GO:0051539">
    <property type="term" value="F:4 iron, 4 sulfur cluster binding"/>
    <property type="evidence" value="ECO:0007669"/>
    <property type="project" value="UniProtKB-UniRule"/>
</dbReference>
<protein>
    <recommendedName>
        <fullName evidence="4 11">2-(3-amino-3-carboxypropyl)histidine synthase subunit 1</fullName>
        <ecNumber evidence="3 11">2.5.1.108</ecNumber>
    </recommendedName>
</protein>
<evidence type="ECO:0000313" key="13">
    <source>
        <dbReference type="RefSeq" id="XP_027199647.1"/>
    </source>
</evidence>
<evidence type="ECO:0000256" key="6">
    <source>
        <dbReference type="ARBA" id="ARBA00022691"/>
    </source>
</evidence>
<comment type="pathway">
    <text evidence="1 11">Protein modification; peptidyl-diphthamide biosynthesis.</text>
</comment>
<evidence type="ECO:0000313" key="12">
    <source>
        <dbReference type="Proteomes" id="UP000515146"/>
    </source>
</evidence>
<dbReference type="Proteomes" id="UP000515146">
    <property type="component" value="Unplaced"/>
</dbReference>
<sequence length="400" mass="46010">MKPNQIPDEIINDPILNQRIAQFLPDNYNFEIHKTIWRIRRDGSKRICLQFPDGLFIFAIPIVDILREFLTDDVEFIIMADVAYGACCIDDMKAREMDCDMLVHYGHSCLVPINRMASGISILYVFVDIKFDLLHFIQTVVKNFTPTEHQICLASTIQFIRSTHLAAKELREKYSFNVYIPQSRPLTPGEILGCTAPKLKSNDANTIIFIADGRFHLEALMIANPELPAYRYDPYSKDMTHEHYQYDQMIKQRTQAIERAEKVLRNNQSIGIIVGTLGRQGSLRIVDALENLLRKKSIQSSVFLFAISEINPKMLHELGGDTIECWIQIGCPRLSIDWGADFVDKPLLTPFEFRTVVKNLDSNEIDLKNQYPMDFYATSSLGNWTPNHKCHNDCQCEKII</sequence>
<evidence type="ECO:0000256" key="5">
    <source>
        <dbReference type="ARBA" id="ARBA00022679"/>
    </source>
</evidence>
<comment type="function">
    <text evidence="11">Catalyzes the first step of diphthamide biosynthesis, a post-translational modification of histidine which occurs in elongation factor 2.</text>
</comment>
<keyword evidence="5 11" id="KW-0808">Transferase</keyword>
<comment type="catalytic activity">
    <reaction evidence="10 11">
        <text>L-histidyl-[translation elongation factor 2] + S-adenosyl-L-methionine = 2-[(3S)-amino-3-carboxypropyl]-L-histidyl-[translation elongation factor 2] + S-methyl-5'-thioadenosine + H(+)</text>
        <dbReference type="Rhea" id="RHEA:36783"/>
        <dbReference type="Rhea" id="RHEA-COMP:9748"/>
        <dbReference type="Rhea" id="RHEA-COMP:9749"/>
        <dbReference type="ChEBI" id="CHEBI:15378"/>
        <dbReference type="ChEBI" id="CHEBI:17509"/>
        <dbReference type="ChEBI" id="CHEBI:29979"/>
        <dbReference type="ChEBI" id="CHEBI:59789"/>
        <dbReference type="ChEBI" id="CHEBI:73995"/>
        <dbReference type="EC" id="2.5.1.108"/>
    </reaction>
</comment>
<dbReference type="GO" id="GO:0017183">
    <property type="term" value="P:protein histidyl modification to diphthamide"/>
    <property type="evidence" value="ECO:0007669"/>
    <property type="project" value="UniProtKB-UniRule"/>
</dbReference>
<dbReference type="Pfam" id="PF01866">
    <property type="entry name" value="Diphthamide_syn"/>
    <property type="match status" value="1"/>
</dbReference>
<dbReference type="InterPro" id="IPR016435">
    <property type="entry name" value="DPH1/DPH2"/>
</dbReference>
<keyword evidence="8" id="KW-0408">Iron</keyword>
<dbReference type="RefSeq" id="XP_027199647.1">
    <property type="nucleotide sequence ID" value="XM_027343846.1"/>
</dbReference>
<evidence type="ECO:0000256" key="10">
    <source>
        <dbReference type="ARBA" id="ARBA00048403"/>
    </source>
</evidence>
<proteinExistence type="inferred from homology"/>
<dbReference type="PANTHER" id="PTHR10762:SF1">
    <property type="entry name" value="2-(3-AMINO-3-CARBOXYPROPYL)HISTIDINE SYNTHASE SUBUNIT 1"/>
    <property type="match status" value="1"/>
</dbReference>
<dbReference type="OMA" id="PGQVLGC"/>
<dbReference type="InterPro" id="IPR042263">
    <property type="entry name" value="DPH1/DPH2_1"/>
</dbReference>
<dbReference type="Gene3D" id="3.40.50.11850">
    <property type="entry name" value="Diphthamide synthesis DPH1/DPH2 domain 2"/>
    <property type="match status" value="1"/>
</dbReference>
<dbReference type="AlphaFoldDB" id="A0A6P6Y2C2"/>
<comment type="cofactor">
    <cofactor evidence="11">
        <name>[4Fe-4S] cluster</name>
        <dbReference type="ChEBI" id="CHEBI:49883"/>
    </cofactor>
    <text evidence="11">Binds 1 [4Fe-4S] cluster per subunit. The cluster is coordinated with 3 cysteines and an exchangeable S-adenosyl-L-methionine.</text>
</comment>
<dbReference type="InParanoid" id="A0A6P6Y2C2"/>
<dbReference type="FunFam" id="3.40.50.11850:FF:000002">
    <property type="entry name" value="2-(3-amino-3-carboxypropyl)histidine synthase subunit 1"/>
    <property type="match status" value="1"/>
</dbReference>
<keyword evidence="6 11" id="KW-0949">S-adenosyl-L-methionine</keyword>
<dbReference type="FunFam" id="3.40.50.11840:FF:000001">
    <property type="entry name" value="2-(3-amino-3-carboxypropyl)histidine synthase subunit 1"/>
    <property type="match status" value="1"/>
</dbReference>
<dbReference type="GO" id="GO:0090560">
    <property type="term" value="F:2-(3-amino-3-carboxypropyl)histidine synthase activity"/>
    <property type="evidence" value="ECO:0007669"/>
    <property type="project" value="UniProtKB-UniRule"/>
</dbReference>
<dbReference type="PANTHER" id="PTHR10762">
    <property type="entry name" value="DIPHTHAMIDE BIOSYNTHESIS PROTEIN"/>
    <property type="match status" value="1"/>
</dbReference>
<evidence type="ECO:0000256" key="4">
    <source>
        <dbReference type="ARBA" id="ARBA00021915"/>
    </source>
</evidence>
<evidence type="ECO:0000256" key="1">
    <source>
        <dbReference type="ARBA" id="ARBA00005156"/>
    </source>
</evidence>
<dbReference type="Gene3D" id="3.40.50.11840">
    <property type="entry name" value="Diphthamide synthesis DPH1/DPH2 domain 1"/>
    <property type="match status" value="1"/>
</dbReference>
<comment type="similarity">
    <text evidence="2 11">Belongs to the DPH1/DPH2 family. DPH1 subfamily.</text>
</comment>
<evidence type="ECO:0000256" key="11">
    <source>
        <dbReference type="PIRNR" id="PIRNR004967"/>
    </source>
</evidence>
<dbReference type="InterPro" id="IPR042265">
    <property type="entry name" value="DPH1/DPH2_3"/>
</dbReference>
<evidence type="ECO:0000256" key="8">
    <source>
        <dbReference type="ARBA" id="ARBA00023004"/>
    </source>
</evidence>
<dbReference type="CTD" id="1801"/>
<evidence type="ECO:0000256" key="7">
    <source>
        <dbReference type="ARBA" id="ARBA00022723"/>
    </source>
</evidence>
<keyword evidence="12" id="KW-1185">Reference proteome</keyword>
<dbReference type="KEGG" id="dpte:113793774"/>
<gene>
    <name evidence="13" type="primary">LOC113793774</name>
</gene>
<dbReference type="InterPro" id="IPR035435">
    <property type="entry name" value="DPH1/DPH2_euk_archaea"/>
</dbReference>
<dbReference type="Gene3D" id="3.40.50.11860">
    <property type="entry name" value="Diphthamide synthesis DPH1/DPH2 domain 3"/>
    <property type="match status" value="1"/>
</dbReference>
<keyword evidence="7" id="KW-0479">Metal-binding</keyword>
<dbReference type="UniPathway" id="UPA00559"/>
<dbReference type="InterPro" id="IPR042264">
    <property type="entry name" value="DPH1/DPH2_2"/>
</dbReference>
<dbReference type="OrthoDB" id="1649088at2759"/>